<proteinExistence type="predicted"/>
<dbReference type="Proteomes" id="UP000007174">
    <property type="component" value="Unassembled WGS sequence"/>
</dbReference>
<reference evidence="3" key="1">
    <citation type="journal article" date="2012" name="Nat. Genet.">
        <title>Lifestyle transitions in plant pathogenic Colletotrichum fungi deciphered by genome and transcriptome analyses.</title>
        <authorList>
            <person name="O'Connell R.J."/>
            <person name="Thon M.R."/>
            <person name="Hacquard S."/>
            <person name="Amyotte S.G."/>
            <person name="Kleemann J."/>
            <person name="Torres M.F."/>
            <person name="Damm U."/>
            <person name="Buiate E.A."/>
            <person name="Epstein L."/>
            <person name="Alkan N."/>
            <person name="Altmueller J."/>
            <person name="Alvarado-Balderrama L."/>
            <person name="Bauser C.A."/>
            <person name="Becker C."/>
            <person name="Birren B.W."/>
            <person name="Chen Z."/>
            <person name="Choi J."/>
            <person name="Crouch J.A."/>
            <person name="Duvick J.P."/>
            <person name="Farman M.A."/>
            <person name="Gan P."/>
            <person name="Heiman D."/>
            <person name="Henrissat B."/>
            <person name="Howard R.J."/>
            <person name="Kabbage M."/>
            <person name="Koch C."/>
            <person name="Kracher B."/>
            <person name="Kubo Y."/>
            <person name="Law A.D."/>
            <person name="Lebrun M.-H."/>
            <person name="Lee Y.-H."/>
            <person name="Miyara I."/>
            <person name="Moore N."/>
            <person name="Neumann U."/>
            <person name="Nordstroem K."/>
            <person name="Panaccione D.G."/>
            <person name="Panstruga R."/>
            <person name="Place M."/>
            <person name="Proctor R.H."/>
            <person name="Prusky D."/>
            <person name="Rech G."/>
            <person name="Reinhardt R."/>
            <person name="Rollins J.A."/>
            <person name="Rounsley S."/>
            <person name="Schardl C.L."/>
            <person name="Schwartz D.C."/>
            <person name="Shenoy N."/>
            <person name="Shirasu K."/>
            <person name="Sikhakolli U.R."/>
            <person name="Stueber K."/>
            <person name="Sukno S.A."/>
            <person name="Sweigard J.A."/>
            <person name="Takano Y."/>
            <person name="Takahara H."/>
            <person name="Trail F."/>
            <person name="van der Does H.C."/>
            <person name="Voll L.M."/>
            <person name="Will I."/>
            <person name="Young S."/>
            <person name="Zeng Q."/>
            <person name="Zhang J."/>
            <person name="Zhou S."/>
            <person name="Dickman M.B."/>
            <person name="Schulze-Lefert P."/>
            <person name="Ver Loren van Themaat E."/>
            <person name="Ma L.-J."/>
            <person name="Vaillancourt L.J."/>
        </authorList>
    </citation>
    <scope>NUCLEOTIDE SEQUENCE [LARGE SCALE GENOMIC DNA]</scope>
    <source>
        <strain evidence="3">IMI 349063</strain>
    </source>
</reference>
<evidence type="ECO:0000256" key="1">
    <source>
        <dbReference type="SAM" id="MobiDB-lite"/>
    </source>
</evidence>
<dbReference type="HOGENOM" id="CLU_1286003_0_0_1"/>
<feature type="non-terminal residue" evidence="2">
    <location>
        <position position="215"/>
    </location>
</feature>
<dbReference type="VEuPathDB" id="FungiDB:CH63R_14205"/>
<dbReference type="PANTHER" id="PTHR39601">
    <property type="entry name" value="CHORIOGENIN HMINOR"/>
    <property type="match status" value="1"/>
</dbReference>
<dbReference type="EMBL" id="CACQ02002327">
    <property type="protein sequence ID" value="CCF37145.1"/>
    <property type="molecule type" value="Genomic_DNA"/>
</dbReference>
<dbReference type="PANTHER" id="PTHR39601:SF2">
    <property type="entry name" value="CHORIOGENIN HMINOR"/>
    <property type="match status" value="1"/>
</dbReference>
<dbReference type="AlphaFoldDB" id="H1VA92"/>
<evidence type="ECO:0000313" key="2">
    <source>
        <dbReference type="EMBL" id="CCF37145.1"/>
    </source>
</evidence>
<sequence>MMQSEKDKGFDADVDIPMTDMLVEYDNKLRFPHIPHPYPLVPESIPPAPTAKENSMFKKKNGAAAAAANNGGRAGALERRVQLAYTEATNIYILGSDFMQSDLIDAFVKFEKSDGITEVDPAVARRGRWVLIYGILQTLASVSVDAPNVRYRDDVPYHLSPRLKGTRVPPWKGSSAHDEASHELSHCWTAPHSWNTPNNSGADSSGGSGEGNSPV</sequence>
<feature type="region of interest" description="Disordered" evidence="1">
    <location>
        <begin position="189"/>
        <end position="215"/>
    </location>
</feature>
<dbReference type="STRING" id="759273.H1VA92"/>
<organism evidence="2 3">
    <name type="scientific">Colletotrichum higginsianum (strain IMI 349063)</name>
    <name type="common">Crucifer anthracnose fungus</name>
    <dbReference type="NCBI Taxonomy" id="759273"/>
    <lineage>
        <taxon>Eukaryota</taxon>
        <taxon>Fungi</taxon>
        <taxon>Dikarya</taxon>
        <taxon>Ascomycota</taxon>
        <taxon>Pezizomycotina</taxon>
        <taxon>Sordariomycetes</taxon>
        <taxon>Hypocreomycetidae</taxon>
        <taxon>Glomerellales</taxon>
        <taxon>Glomerellaceae</taxon>
        <taxon>Colletotrichum</taxon>
        <taxon>Colletotrichum destructivum species complex</taxon>
    </lineage>
</organism>
<gene>
    <name evidence="2" type="ORF">CH063_08553</name>
</gene>
<evidence type="ECO:0000313" key="3">
    <source>
        <dbReference type="Proteomes" id="UP000007174"/>
    </source>
</evidence>
<name>H1VA92_COLHI</name>
<protein>
    <submittedName>
        <fullName evidence="2">Uncharacterized protein</fullName>
    </submittedName>
</protein>
<dbReference type="eggNOG" id="ENOG502RYFW">
    <property type="taxonomic scope" value="Eukaryota"/>
</dbReference>
<feature type="compositionally biased region" description="Gly residues" evidence="1">
    <location>
        <begin position="204"/>
        <end position="215"/>
    </location>
</feature>
<accession>H1VA92</accession>